<name>A0A4Q2TXW4_9HYPH</name>
<dbReference type="SMART" id="SM00530">
    <property type="entry name" value="HTH_XRE"/>
    <property type="match status" value="1"/>
</dbReference>
<dbReference type="OrthoDB" id="9797172at2"/>
<dbReference type="GO" id="GO:0003677">
    <property type="term" value="F:DNA binding"/>
    <property type="evidence" value="ECO:0007669"/>
    <property type="project" value="InterPro"/>
</dbReference>
<keyword evidence="4" id="KW-1185">Reference proteome</keyword>
<dbReference type="Proteomes" id="UP000290759">
    <property type="component" value="Unassembled WGS sequence"/>
</dbReference>
<reference evidence="3 4" key="1">
    <citation type="submission" date="2018-12" db="EMBL/GenBank/DDBJ databases">
        <authorList>
            <person name="Grouzdev D.S."/>
            <person name="Krutkina M.S."/>
        </authorList>
    </citation>
    <scope>NUCLEOTIDE SEQUENCE [LARGE SCALE GENOMIC DNA]</scope>
    <source>
        <strain evidence="3 4">RmlP026</strain>
    </source>
</reference>
<reference evidence="3 4" key="2">
    <citation type="submission" date="2019-02" db="EMBL/GenBank/DDBJ databases">
        <title>'Lichenibacterium ramalinii' gen. nov. sp. nov., 'Lichenibacterium minor' gen. nov. sp. nov.</title>
        <authorList>
            <person name="Pankratov T."/>
        </authorList>
    </citation>
    <scope>NUCLEOTIDE SEQUENCE [LARGE SCALE GENOMIC DNA]</scope>
    <source>
        <strain evidence="3 4">RmlP026</strain>
    </source>
</reference>
<evidence type="ECO:0000256" key="1">
    <source>
        <dbReference type="SAM" id="MobiDB-lite"/>
    </source>
</evidence>
<dbReference type="PROSITE" id="PS50943">
    <property type="entry name" value="HTH_CROC1"/>
    <property type="match status" value="1"/>
</dbReference>
<comment type="caution">
    <text evidence="3">The sequence shown here is derived from an EMBL/GenBank/DDBJ whole genome shotgun (WGS) entry which is preliminary data.</text>
</comment>
<accession>A0A4Q2TXW4</accession>
<evidence type="ECO:0000313" key="4">
    <source>
        <dbReference type="Proteomes" id="UP000290759"/>
    </source>
</evidence>
<feature type="region of interest" description="Disordered" evidence="1">
    <location>
        <begin position="1"/>
        <end position="35"/>
    </location>
</feature>
<dbReference type="SUPFAM" id="SSF47413">
    <property type="entry name" value="lambda repressor-like DNA-binding domains"/>
    <property type="match status" value="1"/>
</dbReference>
<proteinExistence type="predicted"/>
<protein>
    <submittedName>
        <fullName evidence="3">XRE family transcriptional regulator</fullName>
    </submittedName>
</protein>
<gene>
    <name evidence="3" type="ORF">D3273_26630</name>
</gene>
<dbReference type="Gene3D" id="1.10.260.40">
    <property type="entry name" value="lambda repressor-like DNA-binding domains"/>
    <property type="match status" value="1"/>
</dbReference>
<dbReference type="RefSeq" id="WP_129229980.1">
    <property type="nucleotide sequence ID" value="NZ_QYBB01000087.1"/>
</dbReference>
<dbReference type="AlphaFoldDB" id="A0A4Q2TXW4"/>
<dbReference type="InterPro" id="IPR010982">
    <property type="entry name" value="Lambda_DNA-bd_dom_sf"/>
</dbReference>
<dbReference type="CDD" id="cd00093">
    <property type="entry name" value="HTH_XRE"/>
    <property type="match status" value="1"/>
</dbReference>
<dbReference type="Pfam" id="PF01381">
    <property type="entry name" value="HTH_3"/>
    <property type="match status" value="1"/>
</dbReference>
<dbReference type="EMBL" id="QYBB01000087">
    <property type="protein sequence ID" value="RYC28939.1"/>
    <property type="molecule type" value="Genomic_DNA"/>
</dbReference>
<feature type="domain" description="HTH cro/C1-type" evidence="2">
    <location>
        <begin position="45"/>
        <end position="99"/>
    </location>
</feature>
<sequence length="153" mass="16315">MRSLEGFVSTPEQETPPEPLAAPPEQPAKGRNRNPEFETAFGARLRAARVAAKMSQTELGAAVGISFQQVQKYEQGKDRVSASTLQCLATALGVHPASFFGDETSVPSGDVKPVRAAMAVAADWQRIKNPETRKGLAKLIATLAAEGQIEPES</sequence>
<organism evidence="3 4">
    <name type="scientific">Lichenibacterium minor</name>
    <dbReference type="NCBI Taxonomy" id="2316528"/>
    <lineage>
        <taxon>Bacteria</taxon>
        <taxon>Pseudomonadati</taxon>
        <taxon>Pseudomonadota</taxon>
        <taxon>Alphaproteobacteria</taxon>
        <taxon>Hyphomicrobiales</taxon>
        <taxon>Lichenihabitantaceae</taxon>
        <taxon>Lichenibacterium</taxon>
    </lineage>
</organism>
<dbReference type="InterPro" id="IPR001387">
    <property type="entry name" value="Cro/C1-type_HTH"/>
</dbReference>
<evidence type="ECO:0000313" key="3">
    <source>
        <dbReference type="EMBL" id="RYC28939.1"/>
    </source>
</evidence>
<evidence type="ECO:0000259" key="2">
    <source>
        <dbReference type="PROSITE" id="PS50943"/>
    </source>
</evidence>
<feature type="compositionally biased region" description="Pro residues" evidence="1">
    <location>
        <begin position="14"/>
        <end position="26"/>
    </location>
</feature>